<dbReference type="AlphaFoldDB" id="A0A3E2NP11"/>
<sequence>MITATISLNKDTVIVQREQDVVLFRNRVKEYAVKIRMGLVNQTKLITAASELVRNMLRYGNGGQVLIEVVTRGRDNGIRLTFKDQGPGIADISMALKDGFSTGKSLGLGLPGAKRLVNEFDIKSELGKGTIVTILKWANG</sequence>
<dbReference type="SMART" id="SM00387">
    <property type="entry name" value="HATPase_c"/>
    <property type="match status" value="1"/>
</dbReference>
<dbReference type="Gene3D" id="3.30.565.10">
    <property type="entry name" value="Histidine kinase-like ATPase, C-terminal domain"/>
    <property type="match status" value="1"/>
</dbReference>
<dbReference type="RefSeq" id="WP_117383106.1">
    <property type="nucleotide sequence ID" value="NZ_QWDE01000002.1"/>
</dbReference>
<dbReference type="InterPro" id="IPR036890">
    <property type="entry name" value="HATPase_C_sf"/>
</dbReference>
<evidence type="ECO:0000313" key="3">
    <source>
        <dbReference type="Proteomes" id="UP000260823"/>
    </source>
</evidence>
<keyword evidence="3" id="KW-1185">Reference proteome</keyword>
<reference evidence="2 3" key="1">
    <citation type="submission" date="2018-08" db="EMBL/GenBank/DDBJ databases">
        <title>Mucilaginibacter terrae sp. nov., isolated from manganese diggings.</title>
        <authorList>
            <person name="Huang Y."/>
            <person name="Zhou Z."/>
        </authorList>
    </citation>
    <scope>NUCLEOTIDE SEQUENCE [LARGE SCALE GENOMIC DNA]</scope>
    <source>
        <strain evidence="2 3">ZH6</strain>
    </source>
</reference>
<dbReference type="EMBL" id="QWDE01000002">
    <property type="protein sequence ID" value="RFZ82703.1"/>
    <property type="molecule type" value="Genomic_DNA"/>
</dbReference>
<dbReference type="CDD" id="cd16934">
    <property type="entry name" value="HATPase_RsbT-like"/>
    <property type="match status" value="1"/>
</dbReference>
<feature type="domain" description="Histidine kinase/HSP90-like ATPase" evidence="1">
    <location>
        <begin position="40"/>
        <end position="140"/>
    </location>
</feature>
<name>A0A3E2NP11_9SPHI</name>
<proteinExistence type="predicted"/>
<dbReference type="Pfam" id="PF02518">
    <property type="entry name" value="HATPase_c"/>
    <property type="match status" value="1"/>
</dbReference>
<dbReference type="OrthoDB" id="9797578at2"/>
<protein>
    <submittedName>
        <fullName evidence="2">Anti-sigma regulatory factor</fullName>
    </submittedName>
</protein>
<dbReference type="SUPFAM" id="SSF55874">
    <property type="entry name" value="ATPase domain of HSP90 chaperone/DNA topoisomerase II/histidine kinase"/>
    <property type="match status" value="1"/>
</dbReference>
<organism evidence="2 3">
    <name type="scientific">Mucilaginibacter terrenus</name>
    <dbReference type="NCBI Taxonomy" id="2482727"/>
    <lineage>
        <taxon>Bacteria</taxon>
        <taxon>Pseudomonadati</taxon>
        <taxon>Bacteroidota</taxon>
        <taxon>Sphingobacteriia</taxon>
        <taxon>Sphingobacteriales</taxon>
        <taxon>Sphingobacteriaceae</taxon>
        <taxon>Mucilaginibacter</taxon>
    </lineage>
</organism>
<evidence type="ECO:0000313" key="2">
    <source>
        <dbReference type="EMBL" id="RFZ82703.1"/>
    </source>
</evidence>
<evidence type="ECO:0000259" key="1">
    <source>
        <dbReference type="SMART" id="SM00387"/>
    </source>
</evidence>
<dbReference type="InterPro" id="IPR003594">
    <property type="entry name" value="HATPase_dom"/>
</dbReference>
<comment type="caution">
    <text evidence="2">The sequence shown here is derived from an EMBL/GenBank/DDBJ whole genome shotgun (WGS) entry which is preliminary data.</text>
</comment>
<gene>
    <name evidence="2" type="ORF">DYU05_11035</name>
</gene>
<accession>A0A3E2NP11</accession>
<dbReference type="Proteomes" id="UP000260823">
    <property type="component" value="Unassembled WGS sequence"/>
</dbReference>